<dbReference type="Gene3D" id="3.40.50.300">
    <property type="entry name" value="P-loop containing nucleotide triphosphate hydrolases"/>
    <property type="match status" value="2"/>
</dbReference>
<dbReference type="Proteomes" id="UP000215902">
    <property type="component" value="Unassembled WGS sequence"/>
</dbReference>
<proteinExistence type="predicted"/>
<dbReference type="PROSITE" id="PS50893">
    <property type="entry name" value="ABC_TRANSPORTER_2"/>
    <property type="match status" value="2"/>
</dbReference>
<feature type="transmembrane region" description="Helical" evidence="3">
    <location>
        <begin position="1237"/>
        <end position="1258"/>
    </location>
</feature>
<feature type="transmembrane region" description="Helical" evidence="3">
    <location>
        <begin position="258"/>
        <end position="278"/>
    </location>
</feature>
<evidence type="ECO:0000256" key="2">
    <source>
        <dbReference type="ARBA" id="ARBA00022840"/>
    </source>
</evidence>
<keyword evidence="2" id="KW-0067">ATP-binding</keyword>
<feature type="transmembrane region" description="Helical" evidence="3">
    <location>
        <begin position="849"/>
        <end position="869"/>
    </location>
</feature>
<dbReference type="GO" id="GO:0016887">
    <property type="term" value="F:ATP hydrolysis activity"/>
    <property type="evidence" value="ECO:0007669"/>
    <property type="project" value="InterPro"/>
</dbReference>
<feature type="transmembrane region" description="Helical" evidence="3">
    <location>
        <begin position="20"/>
        <end position="39"/>
    </location>
</feature>
<feature type="transmembrane region" description="Helical" evidence="3">
    <location>
        <begin position="359"/>
        <end position="382"/>
    </location>
</feature>
<feature type="transmembrane region" description="Helical" evidence="3">
    <location>
        <begin position="214"/>
        <end position="238"/>
    </location>
</feature>
<comment type="caution">
    <text evidence="5">The sequence shown here is derived from an EMBL/GenBank/DDBJ whole genome shotgun (WGS) entry which is preliminary data.</text>
</comment>
<dbReference type="PANTHER" id="PTHR19229:SF250">
    <property type="entry name" value="ABC TRANSPORTER DOMAIN-CONTAINING PROTEIN-RELATED"/>
    <property type="match status" value="1"/>
</dbReference>
<dbReference type="GO" id="GO:0005319">
    <property type="term" value="F:lipid transporter activity"/>
    <property type="evidence" value="ECO:0007669"/>
    <property type="project" value="TreeGrafter"/>
</dbReference>
<feature type="transmembrane region" description="Helical" evidence="3">
    <location>
        <begin position="1092"/>
        <end position="1122"/>
    </location>
</feature>
<accession>A0A267DWM1</accession>
<dbReference type="OrthoDB" id="8061355at2759"/>
<dbReference type="GO" id="GO:0005524">
    <property type="term" value="F:ATP binding"/>
    <property type="evidence" value="ECO:0007669"/>
    <property type="project" value="UniProtKB-KW"/>
</dbReference>
<feature type="transmembrane region" description="Helical" evidence="3">
    <location>
        <begin position="1049"/>
        <end position="1071"/>
    </location>
</feature>
<dbReference type="InterPro" id="IPR003439">
    <property type="entry name" value="ABC_transporter-like_ATP-bd"/>
</dbReference>
<dbReference type="PANTHER" id="PTHR19229">
    <property type="entry name" value="ATP-BINDING CASSETTE TRANSPORTER SUBFAMILY A ABCA"/>
    <property type="match status" value="1"/>
</dbReference>
<feature type="domain" description="ABC transporter" evidence="4">
    <location>
        <begin position="1307"/>
        <end position="1537"/>
    </location>
</feature>
<evidence type="ECO:0000256" key="3">
    <source>
        <dbReference type="SAM" id="Phobius"/>
    </source>
</evidence>
<evidence type="ECO:0000256" key="1">
    <source>
        <dbReference type="ARBA" id="ARBA00022741"/>
    </source>
</evidence>
<dbReference type="InterPro" id="IPR017871">
    <property type="entry name" value="ABC_transporter-like_CS"/>
</dbReference>
<protein>
    <recommendedName>
        <fullName evidence="4">ABC transporter domain-containing protein</fullName>
    </recommendedName>
</protein>
<feature type="transmembrane region" description="Helical" evidence="3">
    <location>
        <begin position="298"/>
        <end position="319"/>
    </location>
</feature>
<feature type="transmembrane region" description="Helical" evidence="3">
    <location>
        <begin position="325"/>
        <end position="347"/>
    </location>
</feature>
<sequence length="1664" mass="187263">MAIGRQYVRLCVVLLKLKSWKFLFMSVVIAALASNVFLYRSAHSLIVRLGEKSFHEIGAKEFQRDSLVLSDTSAYGRQMGIVSDYVSKTGADGSFEPNIWDCKSAQHCQDVYLQLITGRVAGKIAHYVDYQSEVDNRAKLYCQLSIGEELYCPYLAYLVSISQAEKQEKNFFYNETNVFKLLDSIPFYKKNVSSGQDTICARASDFIDTFPTTLIIQMILIIITLIFYIFVSTVTCIYELKKKGCLQLMFRKGLSVVAYWTAIWTITLLEMIVFAAVLSMSHYFQCPGFYLHPKLTQLFELALAHFCCVASLVLMPTVLTRRADVAGVIVSLLCLVIVAMMVVNRYVFKYNKSYDMYRYVMLAVPTGHLTEQILSVLLGDFMEKSNEFVWIVLPVSAGMSILVTAITMYLDCVLKSGNGLRLSFLYPFCPKFCCISDSNLIIFSELPENMMVEPVSSITRPNVCVRELKKIFSTRCCRGKKTRALNNLSVNFYRNQITAIIGHNGSGKSTLMQILSGEREATSGLVTVDRVPVTDSLARYHVCSSIGYCPQSDALVDGMTVADTVKLAVMSTGQSWSMAEIQVRHILSTLGIESKLSEPTESLSAGDKRKVSIAMAIVGSPSVILLDDPSRGMDYISKRSLWHLLHELKTDRSIIVSTQFINEAEAAADRMVFLACGRVICAGSAFFFKRAFDCRFIIQIACKTEYHIPFFIETLTTKFECTRVRSLGNTDLELEVPISEDKILPDLIREIEKFPGLIDEFGIANYRLDDVFCQFKDLEAEDIEYHFQQGTVGYVAEDNDRIRAIKNRTSFPLPVGNVAVKKSACSWIRTIGKLIEVHIKLICRSKARLFMRLIVPIASLLLVAGAVVFEKSEEVDKIQISYNLSNTTAFERNKGICMHFYSIFLTDVHWDVLSQGECGHFITGMKKTDREVKGLVLDPVFFGKSLAELLEIYLPYIRKQCQKMSGPCPIAYSTDWCPDTDVSKSHKVHVGAYVNSDNYTADSVAMTAIEVFRNMISQITLQIFDGKHSVKPEFDTVGFLNVEAIFFRLYSLFAQSVLLAVLPMMFLSDILQDMKYGIRVQLLTMGVSRLKYWFCNIVSHWLQFAVIYSISITLQVCIIASAYNTMHYLAIILPVTLLFGIMNNLLCVYLLAIVMGHARYVAIATYAFVSLMISLSLLFVQFHNLAGRILVFLCPQFATAALAFYGIRFIYYSGAYYEIFGDSRLPSLMDFIASRHVMYSLMAIVLHFVLLVIILILIDKRHRLYATCRQGGIYSAATKAYASTLEVSILNELNSLNENPFASENILEAMDLRVVKPDRSVVLKNLSVGVKSGEVFGLVGPCGSGTNSAIRAIVGIETNACAGQVDLQIDEKWIPNVVAARRGIIGFCPASNPLYQRLTIHENLIFYAQINGIPAGRVRQLVLEFSLASELGTIVKRATKGVKRRLTLAIALLAAPEFVAIENPSDGVDPSSRQIMRRIIRSQVTERRSIFIASHQMEECETLCDRICIMNHGLMVTLNSIEQLLDRYKRLYLLEMQLDDSRNSESAGDGMEYRKAHAARLVCDRFPGTITIEWFTSLLQFAVPIISMDRLSDALDWLVRRKNRLGIRYFTLHYASIDQTMKVIIIANDTEDVTAETPVKMHVPTVTNDEMKSQRSSRGFRISV</sequence>
<keyword evidence="3" id="KW-0812">Transmembrane</keyword>
<dbReference type="GO" id="GO:0140359">
    <property type="term" value="F:ABC-type transporter activity"/>
    <property type="evidence" value="ECO:0007669"/>
    <property type="project" value="InterPro"/>
</dbReference>
<organism evidence="5 6">
    <name type="scientific">Macrostomum lignano</name>
    <dbReference type="NCBI Taxonomy" id="282301"/>
    <lineage>
        <taxon>Eukaryota</taxon>
        <taxon>Metazoa</taxon>
        <taxon>Spiralia</taxon>
        <taxon>Lophotrochozoa</taxon>
        <taxon>Platyhelminthes</taxon>
        <taxon>Rhabditophora</taxon>
        <taxon>Macrostomorpha</taxon>
        <taxon>Macrostomida</taxon>
        <taxon>Macrostomidae</taxon>
        <taxon>Macrostomum</taxon>
    </lineage>
</organism>
<evidence type="ECO:0000259" key="4">
    <source>
        <dbReference type="PROSITE" id="PS50893"/>
    </source>
</evidence>
<dbReference type="PROSITE" id="PS00211">
    <property type="entry name" value="ABC_TRANSPORTER_1"/>
    <property type="match status" value="1"/>
</dbReference>
<reference evidence="5 6" key="1">
    <citation type="submission" date="2017-06" db="EMBL/GenBank/DDBJ databases">
        <title>A platform for efficient transgenesis in Macrostomum lignano, a flatworm model organism for stem cell research.</title>
        <authorList>
            <person name="Berezikov E."/>
        </authorList>
    </citation>
    <scope>NUCLEOTIDE SEQUENCE [LARGE SCALE GENOMIC DNA]</scope>
    <source>
        <strain evidence="5">DV1</strain>
        <tissue evidence="5">Whole organism</tissue>
    </source>
</reference>
<dbReference type="GO" id="GO:0016020">
    <property type="term" value="C:membrane"/>
    <property type="evidence" value="ECO:0007669"/>
    <property type="project" value="InterPro"/>
</dbReference>
<feature type="transmembrane region" description="Helical" evidence="3">
    <location>
        <begin position="1185"/>
        <end position="1207"/>
    </location>
</feature>
<feature type="transmembrane region" description="Helical" evidence="3">
    <location>
        <begin position="1128"/>
        <end position="1153"/>
    </location>
</feature>
<keyword evidence="6" id="KW-1185">Reference proteome</keyword>
<dbReference type="STRING" id="282301.A0A267DWM1"/>
<feature type="transmembrane region" description="Helical" evidence="3">
    <location>
        <begin position="1160"/>
        <end position="1179"/>
    </location>
</feature>
<dbReference type="SMART" id="SM00382">
    <property type="entry name" value="AAA"/>
    <property type="match status" value="1"/>
</dbReference>
<dbReference type="InterPro" id="IPR003593">
    <property type="entry name" value="AAA+_ATPase"/>
</dbReference>
<evidence type="ECO:0000313" key="5">
    <source>
        <dbReference type="EMBL" id="PAA53586.1"/>
    </source>
</evidence>
<dbReference type="InterPro" id="IPR026082">
    <property type="entry name" value="ABCA"/>
</dbReference>
<keyword evidence="3" id="KW-1133">Transmembrane helix</keyword>
<dbReference type="EMBL" id="NIVC01003058">
    <property type="protein sequence ID" value="PAA53586.1"/>
    <property type="molecule type" value="Genomic_DNA"/>
</dbReference>
<keyword evidence="1" id="KW-0547">Nucleotide-binding</keyword>
<feature type="domain" description="ABC transporter" evidence="4">
    <location>
        <begin position="466"/>
        <end position="701"/>
    </location>
</feature>
<feature type="transmembrane region" description="Helical" evidence="3">
    <location>
        <begin position="388"/>
        <end position="410"/>
    </location>
</feature>
<keyword evidence="3" id="KW-0472">Membrane</keyword>
<name>A0A267DWM1_9PLAT</name>
<dbReference type="Pfam" id="PF00005">
    <property type="entry name" value="ABC_tran"/>
    <property type="match status" value="2"/>
</dbReference>
<dbReference type="InterPro" id="IPR027417">
    <property type="entry name" value="P-loop_NTPase"/>
</dbReference>
<dbReference type="SUPFAM" id="SSF52540">
    <property type="entry name" value="P-loop containing nucleoside triphosphate hydrolases"/>
    <property type="match status" value="2"/>
</dbReference>
<gene>
    <name evidence="5" type="ORF">BOX15_Mlig009431g1</name>
</gene>
<evidence type="ECO:0000313" key="6">
    <source>
        <dbReference type="Proteomes" id="UP000215902"/>
    </source>
</evidence>